<feature type="region of interest" description="Disordered" evidence="1">
    <location>
        <begin position="120"/>
        <end position="170"/>
    </location>
</feature>
<evidence type="ECO:0000256" key="1">
    <source>
        <dbReference type="SAM" id="MobiDB-lite"/>
    </source>
</evidence>
<name>A0AAP0HN40_9MAGN</name>
<dbReference type="EMBL" id="JBBNAF010000012">
    <property type="protein sequence ID" value="KAK9092849.1"/>
    <property type="molecule type" value="Genomic_DNA"/>
</dbReference>
<evidence type="ECO:0000313" key="3">
    <source>
        <dbReference type="Proteomes" id="UP001420932"/>
    </source>
</evidence>
<organism evidence="2 3">
    <name type="scientific">Stephania yunnanensis</name>
    <dbReference type="NCBI Taxonomy" id="152371"/>
    <lineage>
        <taxon>Eukaryota</taxon>
        <taxon>Viridiplantae</taxon>
        <taxon>Streptophyta</taxon>
        <taxon>Embryophyta</taxon>
        <taxon>Tracheophyta</taxon>
        <taxon>Spermatophyta</taxon>
        <taxon>Magnoliopsida</taxon>
        <taxon>Ranunculales</taxon>
        <taxon>Menispermaceae</taxon>
        <taxon>Menispermoideae</taxon>
        <taxon>Cissampelideae</taxon>
        <taxon>Stephania</taxon>
    </lineage>
</organism>
<proteinExistence type="predicted"/>
<dbReference type="Proteomes" id="UP001420932">
    <property type="component" value="Unassembled WGS sequence"/>
</dbReference>
<keyword evidence="3" id="KW-1185">Reference proteome</keyword>
<accession>A0AAP0HN40</accession>
<reference evidence="2 3" key="1">
    <citation type="submission" date="2024-01" db="EMBL/GenBank/DDBJ databases">
        <title>Genome assemblies of Stephania.</title>
        <authorList>
            <person name="Yang L."/>
        </authorList>
    </citation>
    <scope>NUCLEOTIDE SEQUENCE [LARGE SCALE GENOMIC DNA]</scope>
    <source>
        <strain evidence="2">YNDBR</strain>
        <tissue evidence="2">Leaf</tissue>
    </source>
</reference>
<gene>
    <name evidence="2" type="ORF">Syun_027760</name>
</gene>
<comment type="caution">
    <text evidence="2">The sequence shown here is derived from an EMBL/GenBank/DDBJ whole genome shotgun (WGS) entry which is preliminary data.</text>
</comment>
<evidence type="ECO:0000313" key="2">
    <source>
        <dbReference type="EMBL" id="KAK9092849.1"/>
    </source>
</evidence>
<protein>
    <submittedName>
        <fullName evidence="2">Uncharacterized protein</fullName>
    </submittedName>
</protein>
<sequence length="251" mass="27801">MPLITYDFFELLIAFIFTTKYHTLFGFSTIIDLDLISYSTSSTQQNQDDNDKKLKFALTSWGLFQAKLQRKRLELTQATPDQPVDDEAVYLNVAGECPKGRVYGLGSLWRKKRRYAYPGASTSQMPEMNGGGGGGPKARFGSKTAGVSLESLERRTSRPPNTSSDAEDEIATSFPGGQTTLELLPSFRYHVLLDIWRNKRNLGALDVALRFRLMPKTNVTAENAIAVADAVIAFLPGVEEEEEDTVTATTT</sequence>
<dbReference type="AlphaFoldDB" id="A0AAP0HN40"/>